<evidence type="ECO:0000256" key="7">
    <source>
        <dbReference type="RuleBase" id="RU003968"/>
    </source>
</evidence>
<dbReference type="GO" id="GO:0008812">
    <property type="term" value="F:choline dehydrogenase activity"/>
    <property type="evidence" value="ECO:0007669"/>
    <property type="project" value="UniProtKB-EC"/>
</dbReference>
<gene>
    <name evidence="10" type="ORF">J3R73_006034</name>
</gene>
<dbReference type="Pfam" id="PF00732">
    <property type="entry name" value="GMC_oxred_N"/>
    <property type="match status" value="1"/>
</dbReference>
<dbReference type="InterPro" id="IPR007867">
    <property type="entry name" value="GMC_OxRtase_C"/>
</dbReference>
<proteinExistence type="inferred from homology"/>
<dbReference type="PIRSF" id="PIRSF000137">
    <property type="entry name" value="Alcohol_oxidase"/>
    <property type="match status" value="1"/>
</dbReference>
<dbReference type="InterPro" id="IPR036188">
    <property type="entry name" value="FAD/NAD-bd_sf"/>
</dbReference>
<dbReference type="EMBL" id="JAUSVK010000001">
    <property type="protein sequence ID" value="MDQ0396242.1"/>
    <property type="molecule type" value="Genomic_DNA"/>
</dbReference>
<keyword evidence="3 7" id="KW-0285">Flavoprotein</keyword>
<dbReference type="SUPFAM" id="SSF51905">
    <property type="entry name" value="FAD/NAD(P)-binding domain"/>
    <property type="match status" value="1"/>
</dbReference>
<evidence type="ECO:0000256" key="4">
    <source>
        <dbReference type="ARBA" id="ARBA00022827"/>
    </source>
</evidence>
<dbReference type="Gene3D" id="3.50.50.60">
    <property type="entry name" value="FAD/NAD(P)-binding domain"/>
    <property type="match status" value="1"/>
</dbReference>
<organism evidence="10 11">
    <name type="scientific">Labrys monachus</name>
    <dbReference type="NCBI Taxonomy" id="217067"/>
    <lineage>
        <taxon>Bacteria</taxon>
        <taxon>Pseudomonadati</taxon>
        <taxon>Pseudomonadota</taxon>
        <taxon>Alphaproteobacteria</taxon>
        <taxon>Hyphomicrobiales</taxon>
        <taxon>Xanthobacteraceae</taxon>
        <taxon>Labrys</taxon>
    </lineage>
</organism>
<dbReference type="Gene3D" id="3.30.560.10">
    <property type="entry name" value="Glucose Oxidase, domain 3"/>
    <property type="match status" value="1"/>
</dbReference>
<dbReference type="InterPro" id="IPR012132">
    <property type="entry name" value="GMC_OxRdtase"/>
</dbReference>
<dbReference type="RefSeq" id="WP_307436215.1">
    <property type="nucleotide sequence ID" value="NZ_JAUSVK010000001.1"/>
</dbReference>
<sequence>MTETFDYVIVGAGSAGCVMANRLTADGKYSVKLLEFGGSDGSIFIQMPSALSIPMNSPRYDWRYHAEPEPALGGRRLHTPRGKVLGGSSSINGMVYIRGNAMDFEGWDAAGAHGWNYAGVLPYFRRAEGREEGGDAYRGADGPLKTSYGPLRNPLYKAFVDAAVEAGYPATPDVNGYQQEGFGRMDMTVHRGRRWSAANAYLKPAMRRPNLSVETHALASRILFEGRRAVGIEYRRGEQLRQVRARREVILSAGPINDPQLLKLSGVGPAPELRSLGIEVVHDLPGVGENLQDHLEFYFQMASRQPITLYSAVNPLAKALIGLRWLLRRDGLGATNHFESCGFIRSRPGIPYPDIQYHFLPMAVSYDGSSIASEHGFQAHVGPMRSKSRGHVRLKSRDVREAPLIRFNYMSHPDDWTEMRACVRLTREIFQQKALAPYAGREIQPGVEVTSDEAIDAFIARHVESAYHPSGTCRMGDPRDRMTVVDPETRVVGLEGLRIADSAIIPLITNGNLNAPTIMIGEKASDHILGKAMLPPSNTPFHRAADWETRQR</sequence>
<evidence type="ECO:0000313" key="11">
    <source>
        <dbReference type="Proteomes" id="UP001237448"/>
    </source>
</evidence>
<evidence type="ECO:0000256" key="3">
    <source>
        <dbReference type="ARBA" id="ARBA00022630"/>
    </source>
</evidence>
<evidence type="ECO:0000256" key="2">
    <source>
        <dbReference type="ARBA" id="ARBA00010790"/>
    </source>
</evidence>
<dbReference type="PANTHER" id="PTHR11552:SF147">
    <property type="entry name" value="CHOLINE DEHYDROGENASE, MITOCHONDRIAL"/>
    <property type="match status" value="1"/>
</dbReference>
<evidence type="ECO:0000256" key="8">
    <source>
        <dbReference type="RuleBase" id="RU003969"/>
    </source>
</evidence>
<accession>A0ABU0FPF5</accession>
<dbReference type="Proteomes" id="UP001237448">
    <property type="component" value="Unassembled WGS sequence"/>
</dbReference>
<comment type="cofactor">
    <cofactor evidence="1">
        <name>FAD</name>
        <dbReference type="ChEBI" id="CHEBI:57692"/>
    </cofactor>
</comment>
<comment type="caution">
    <text evidence="10">The sequence shown here is derived from an EMBL/GenBank/DDBJ whole genome shotgun (WGS) entry which is preliminary data.</text>
</comment>
<protein>
    <recommendedName>
        <fullName evidence="6 8">Choline dehydrogenase</fullName>
        <ecNumber evidence="6 8">1.1.99.1</ecNumber>
    </recommendedName>
</protein>
<keyword evidence="5 10" id="KW-0560">Oxidoreductase</keyword>
<feature type="domain" description="Glucose-methanol-choline oxidoreductase N-terminal" evidence="9">
    <location>
        <begin position="82"/>
        <end position="105"/>
    </location>
</feature>
<dbReference type="NCBIfam" id="TIGR01810">
    <property type="entry name" value="betA"/>
    <property type="match status" value="1"/>
</dbReference>
<dbReference type="PANTHER" id="PTHR11552">
    <property type="entry name" value="GLUCOSE-METHANOL-CHOLINE GMC OXIDOREDUCTASE"/>
    <property type="match status" value="1"/>
</dbReference>
<evidence type="ECO:0000256" key="6">
    <source>
        <dbReference type="NCBIfam" id="TIGR01810"/>
    </source>
</evidence>
<keyword evidence="11" id="KW-1185">Reference proteome</keyword>
<dbReference type="Pfam" id="PF05199">
    <property type="entry name" value="GMC_oxred_C"/>
    <property type="match status" value="1"/>
</dbReference>
<keyword evidence="4 7" id="KW-0274">FAD</keyword>
<evidence type="ECO:0000256" key="5">
    <source>
        <dbReference type="ARBA" id="ARBA00023002"/>
    </source>
</evidence>
<dbReference type="InterPro" id="IPR000172">
    <property type="entry name" value="GMC_OxRdtase_N"/>
</dbReference>
<dbReference type="EC" id="1.1.99.1" evidence="6 8"/>
<comment type="pathway">
    <text evidence="8">Amine and polyamine biosynthesis; betaine biosynthesis via choline pathway; betaine aldehyde from choline (cytochrome c reductase route): step 1/1.</text>
</comment>
<comment type="catalytic activity">
    <reaction evidence="8">
        <text>choline + A = betaine aldehyde + AH2</text>
        <dbReference type="Rhea" id="RHEA:17433"/>
        <dbReference type="ChEBI" id="CHEBI:13193"/>
        <dbReference type="ChEBI" id="CHEBI:15354"/>
        <dbReference type="ChEBI" id="CHEBI:15710"/>
        <dbReference type="ChEBI" id="CHEBI:17499"/>
        <dbReference type="EC" id="1.1.99.1"/>
    </reaction>
</comment>
<dbReference type="PROSITE" id="PS00623">
    <property type="entry name" value="GMC_OXRED_1"/>
    <property type="match status" value="1"/>
</dbReference>
<reference evidence="10 11" key="1">
    <citation type="submission" date="2023-07" db="EMBL/GenBank/DDBJ databases">
        <title>Genomic Encyclopedia of Type Strains, Phase IV (KMG-IV): sequencing the most valuable type-strain genomes for metagenomic binning, comparative biology and taxonomic classification.</title>
        <authorList>
            <person name="Goeker M."/>
        </authorList>
    </citation>
    <scope>NUCLEOTIDE SEQUENCE [LARGE SCALE GENOMIC DNA]</scope>
    <source>
        <strain evidence="10 11">DSM 5896</strain>
    </source>
</reference>
<evidence type="ECO:0000259" key="9">
    <source>
        <dbReference type="PROSITE" id="PS00623"/>
    </source>
</evidence>
<dbReference type="SUPFAM" id="SSF54373">
    <property type="entry name" value="FAD-linked reductases, C-terminal domain"/>
    <property type="match status" value="1"/>
</dbReference>
<evidence type="ECO:0000313" key="10">
    <source>
        <dbReference type="EMBL" id="MDQ0396242.1"/>
    </source>
</evidence>
<evidence type="ECO:0000256" key="1">
    <source>
        <dbReference type="ARBA" id="ARBA00001974"/>
    </source>
</evidence>
<dbReference type="NCBIfam" id="NF002550">
    <property type="entry name" value="PRK02106.1"/>
    <property type="match status" value="1"/>
</dbReference>
<name>A0ABU0FPF5_9HYPH</name>
<dbReference type="InterPro" id="IPR011533">
    <property type="entry name" value="BetA"/>
</dbReference>
<comment type="similarity">
    <text evidence="2 7">Belongs to the GMC oxidoreductase family.</text>
</comment>